<name>U5N9B1_9BURK</name>
<dbReference type="HOGENOM" id="CLU_007100_10_1_4"/>
<feature type="domain" description="NADH:quinone oxidoreductase/Mrp antiporter transmembrane" evidence="9">
    <location>
        <begin position="144"/>
        <end position="435"/>
    </location>
</feature>
<keyword evidence="5" id="KW-0560">Oxidoreductase</keyword>
<dbReference type="InterPro" id="IPR003918">
    <property type="entry name" value="NADH_UbQ_OxRdtase"/>
</dbReference>
<dbReference type="GO" id="GO:0005886">
    <property type="term" value="C:plasma membrane"/>
    <property type="evidence" value="ECO:0007669"/>
    <property type="project" value="UniProtKB-SubCell"/>
</dbReference>
<evidence type="ECO:0000256" key="2">
    <source>
        <dbReference type="ARBA" id="ARBA00022475"/>
    </source>
</evidence>
<dbReference type="PANTHER" id="PTHR42682">
    <property type="entry name" value="HYDROGENASE-4 COMPONENT F"/>
    <property type="match status" value="1"/>
</dbReference>
<accession>U5N9B1</accession>
<dbReference type="KEGG" id="cbx:Cenrod_1909"/>
<evidence type="ECO:0000313" key="11">
    <source>
        <dbReference type="Proteomes" id="UP000017184"/>
    </source>
</evidence>
<feature type="transmembrane region" description="Helical" evidence="8">
    <location>
        <begin position="327"/>
        <end position="346"/>
    </location>
</feature>
<feature type="transmembrane region" description="Helical" evidence="8">
    <location>
        <begin position="82"/>
        <end position="104"/>
    </location>
</feature>
<dbReference type="AlphaFoldDB" id="U5N9B1"/>
<dbReference type="GO" id="GO:0042773">
    <property type="term" value="P:ATP synthesis coupled electron transport"/>
    <property type="evidence" value="ECO:0007669"/>
    <property type="project" value="InterPro"/>
</dbReference>
<feature type="transmembrane region" description="Helical" evidence="8">
    <location>
        <begin position="468"/>
        <end position="490"/>
    </location>
</feature>
<dbReference type="Pfam" id="PF00361">
    <property type="entry name" value="Proton_antipo_M"/>
    <property type="match status" value="1"/>
</dbReference>
<evidence type="ECO:0000256" key="8">
    <source>
        <dbReference type="SAM" id="Phobius"/>
    </source>
</evidence>
<evidence type="ECO:0000256" key="1">
    <source>
        <dbReference type="ARBA" id="ARBA00004651"/>
    </source>
</evidence>
<feature type="transmembrane region" description="Helical" evidence="8">
    <location>
        <begin position="434"/>
        <end position="456"/>
    </location>
</feature>
<dbReference type="EMBL" id="CP004885">
    <property type="protein sequence ID" value="AGX87987.1"/>
    <property type="molecule type" value="Genomic_DNA"/>
</dbReference>
<evidence type="ECO:0000256" key="5">
    <source>
        <dbReference type="ARBA" id="ARBA00023002"/>
    </source>
</evidence>
<dbReference type="GO" id="GO:0008137">
    <property type="term" value="F:NADH dehydrogenase (ubiquinone) activity"/>
    <property type="evidence" value="ECO:0007669"/>
    <property type="project" value="InterPro"/>
</dbReference>
<gene>
    <name evidence="10" type="primary">hyfF</name>
    <name evidence="10" type="ORF">Cenrod_1909</name>
</gene>
<evidence type="ECO:0000256" key="7">
    <source>
        <dbReference type="RuleBase" id="RU000320"/>
    </source>
</evidence>
<feature type="transmembrane region" description="Helical" evidence="8">
    <location>
        <begin position="293"/>
        <end position="315"/>
    </location>
</feature>
<feature type="transmembrane region" description="Helical" evidence="8">
    <location>
        <begin position="228"/>
        <end position="249"/>
    </location>
</feature>
<evidence type="ECO:0000256" key="4">
    <source>
        <dbReference type="ARBA" id="ARBA00022989"/>
    </source>
</evidence>
<feature type="transmembrane region" description="Helical" evidence="8">
    <location>
        <begin position="261"/>
        <end position="281"/>
    </location>
</feature>
<sequence>MAYEDARAGCGAGTAVGAAMSALWFVLAFPLAGSVVLGLVGHRAYATQVNTAFGVCTFLSACLLTLQVIGNGPQTVWGAQFYVDPLNVFLVALTSFVGWTTAIFSGPYMRVEQDHGKMNPKRMRLYHSMYQLFCFAMLLGLTTNNLGILWVAMEAATLTTVLLVSVYRTSESLEAAWKYFILCGVGIAQALFGTILLYMAAERVLGPQNATLLWTGLEAIKGQLDPTIVFLAFAFLLVGYGTKIGFVPLHNWLPDAHAQGPTPVSAVLSGLLLNVAMYAVLRCKVLTDGAIGTAMAGQLMMGFGLLSVVVAAFFLSRQKDVKRMFSYSSIEHMGLITFAFGMGGPAGNFAGLLHMTVHSLVKSAIFFTVGHAAQNARSQRMDEIRGLIQVHPSVGWGLILGTMAILGMPPFGVFASEFLILTTAMREHPWATPFLFIGLGVAFASILARILPMVFGQTDRKPLPHPPSLMPVFVHLALALLLGLYIPAFLNQWYVLAGAMLGGVR</sequence>
<keyword evidence="6 8" id="KW-0472">Membrane</keyword>
<feature type="transmembrane region" description="Helical" evidence="8">
    <location>
        <begin position="394"/>
        <end position="414"/>
    </location>
</feature>
<dbReference type="InterPro" id="IPR052175">
    <property type="entry name" value="ComplexI-like_HydComp"/>
</dbReference>
<dbReference type="STRING" id="946483.Cenrod_1909"/>
<feature type="transmembrane region" description="Helical" evidence="8">
    <location>
        <begin position="22"/>
        <end position="40"/>
    </location>
</feature>
<feature type="transmembrane region" description="Helical" evidence="8">
    <location>
        <begin position="125"/>
        <end position="142"/>
    </location>
</feature>
<organism evidence="10 11">
    <name type="scientific">Candidatus Symbiobacter mobilis CR</name>
    <dbReference type="NCBI Taxonomy" id="946483"/>
    <lineage>
        <taxon>Bacteria</taxon>
        <taxon>Pseudomonadati</taxon>
        <taxon>Pseudomonadota</taxon>
        <taxon>Betaproteobacteria</taxon>
        <taxon>Burkholderiales</taxon>
        <taxon>Comamonadaceae</taxon>
    </lineage>
</organism>
<dbReference type="PANTHER" id="PTHR42682:SF5">
    <property type="entry name" value="HYDROGENASE-4 COMPONENT F"/>
    <property type="match status" value="1"/>
</dbReference>
<dbReference type="InterPro" id="IPR001750">
    <property type="entry name" value="ND/Mrp_TM"/>
</dbReference>
<protein>
    <submittedName>
        <fullName evidence="10">Hydrogenase-4 component F</fullName>
    </submittedName>
</protein>
<dbReference type="NCBIfam" id="NF005045">
    <property type="entry name" value="PRK06458.1-5"/>
    <property type="match status" value="1"/>
</dbReference>
<feature type="transmembrane region" description="Helical" evidence="8">
    <location>
        <begin position="148"/>
        <end position="167"/>
    </location>
</feature>
<evidence type="ECO:0000313" key="10">
    <source>
        <dbReference type="EMBL" id="AGX87987.1"/>
    </source>
</evidence>
<dbReference type="NCBIfam" id="NF005043">
    <property type="entry name" value="PRK06458.1-3"/>
    <property type="match status" value="1"/>
</dbReference>
<dbReference type="Proteomes" id="UP000017184">
    <property type="component" value="Chromosome"/>
</dbReference>
<dbReference type="PRINTS" id="PR01437">
    <property type="entry name" value="NUOXDRDTASE4"/>
</dbReference>
<dbReference type="GO" id="GO:0016491">
    <property type="term" value="F:oxidoreductase activity"/>
    <property type="evidence" value="ECO:0007669"/>
    <property type="project" value="UniProtKB-KW"/>
</dbReference>
<dbReference type="eggNOG" id="COG0651">
    <property type="taxonomic scope" value="Bacteria"/>
</dbReference>
<dbReference type="PATRIC" id="fig|946483.4.peg.1925"/>
<keyword evidence="3 7" id="KW-0812">Transmembrane</keyword>
<reference evidence="10 11" key="1">
    <citation type="journal article" date="2013" name="Genome Biol.">
        <title>Genomic analysis reveals key aspects of prokaryotic symbiosis in the phototrophic consortium "Chlorochromatium aggregatum".</title>
        <authorList>
            <person name="Liu Z."/>
            <person name="Muller J."/>
            <person name="Li T."/>
            <person name="Alvey R.M."/>
            <person name="Vogl K."/>
            <person name="Frigaard N.U."/>
            <person name="Rockwell N.C."/>
            <person name="Boyd E.S."/>
            <person name="Tomsho L.P."/>
            <person name="Schuster S.C."/>
            <person name="Henke P."/>
            <person name="Rohde M."/>
            <person name="Overmann J."/>
            <person name="Bryant D.A."/>
        </authorList>
    </citation>
    <scope>NUCLEOTIDE SEQUENCE [LARGE SCALE GENOMIC DNA]</scope>
    <source>
        <strain evidence="10">CR</strain>
    </source>
</reference>
<feature type="transmembrane region" description="Helical" evidence="8">
    <location>
        <begin position="52"/>
        <end position="70"/>
    </location>
</feature>
<evidence type="ECO:0000256" key="6">
    <source>
        <dbReference type="ARBA" id="ARBA00023136"/>
    </source>
</evidence>
<evidence type="ECO:0000256" key="3">
    <source>
        <dbReference type="ARBA" id="ARBA00022692"/>
    </source>
</evidence>
<proteinExistence type="predicted"/>
<comment type="subcellular location">
    <subcellularLocation>
        <location evidence="1">Cell membrane</location>
        <topology evidence="1">Multi-pass membrane protein</topology>
    </subcellularLocation>
    <subcellularLocation>
        <location evidence="7">Membrane</location>
        <topology evidence="7">Multi-pass membrane protein</topology>
    </subcellularLocation>
</comment>
<evidence type="ECO:0000259" key="9">
    <source>
        <dbReference type="Pfam" id="PF00361"/>
    </source>
</evidence>
<keyword evidence="2" id="KW-1003">Cell membrane</keyword>
<feature type="transmembrane region" description="Helical" evidence="8">
    <location>
        <begin position="179"/>
        <end position="201"/>
    </location>
</feature>
<keyword evidence="11" id="KW-1185">Reference proteome</keyword>
<keyword evidence="4 8" id="KW-1133">Transmembrane helix</keyword>